<dbReference type="RefSeq" id="WP_071902484.1">
    <property type="nucleotide sequence ID" value="NZ_MPIN01000010.1"/>
</dbReference>
<keyword evidence="4" id="KW-0732">Signal</keyword>
<feature type="domain" description="Secretin/TonB short N-terminal" evidence="5">
    <location>
        <begin position="51"/>
        <end position="99"/>
    </location>
</feature>
<keyword evidence="3" id="KW-0998">Cell outer membrane</keyword>
<evidence type="ECO:0000256" key="1">
    <source>
        <dbReference type="ARBA" id="ARBA00022448"/>
    </source>
</evidence>
<protein>
    <submittedName>
        <fullName evidence="6">Pilus assembly protein PilQ</fullName>
    </submittedName>
</protein>
<keyword evidence="7" id="KW-1185">Reference proteome</keyword>
<evidence type="ECO:0000313" key="7">
    <source>
        <dbReference type="Proteomes" id="UP000182229"/>
    </source>
</evidence>
<evidence type="ECO:0000256" key="3">
    <source>
        <dbReference type="ARBA" id="ARBA00023237"/>
    </source>
</evidence>
<evidence type="ECO:0000256" key="2">
    <source>
        <dbReference type="ARBA" id="ARBA00023136"/>
    </source>
</evidence>
<feature type="signal peptide" evidence="4">
    <location>
        <begin position="1"/>
        <end position="20"/>
    </location>
</feature>
<feature type="chain" id="PRO_5012973548" evidence="4">
    <location>
        <begin position="21"/>
        <end position="171"/>
    </location>
</feature>
<reference evidence="6 7" key="2">
    <citation type="submission" date="2016-12" db="EMBL/GenBank/DDBJ databases">
        <title>Draft Genome Sequence of Cystobacter ferrugineus Strain Cbfe23.</title>
        <authorList>
            <person name="Akbar S."/>
            <person name="Dowd S.E."/>
            <person name="Stevens D.C."/>
        </authorList>
    </citation>
    <scope>NUCLEOTIDE SEQUENCE [LARGE SCALE GENOMIC DNA]</scope>
    <source>
        <strain evidence="6 7">Cbfe23</strain>
    </source>
</reference>
<proteinExistence type="predicted"/>
<dbReference type="InterPro" id="IPR038591">
    <property type="entry name" value="NolW-like_sf"/>
</dbReference>
<comment type="caution">
    <text evidence="6">The sequence shown here is derived from an EMBL/GenBank/DDBJ whole genome shotgun (WGS) entry which is preliminary data.</text>
</comment>
<name>A0A1L9B2W8_9BACT</name>
<sequence length="171" mass="18673">MRSSRAVCLALALTALPVQAREPRQTRRVSLDVVRAPLEQVLRGLAEMGGMNLVLSEEVRGTVTLTLRDVPWTKALQGVLVSQGLGMERQGNILRVAPLRVLHEEAEARARLAQTREAEGPLRTWFIPVSHARAAELLPQVKAVLSPRGQVSVDVRTNTLIVTDVEAPALP</sequence>
<dbReference type="InterPro" id="IPR051808">
    <property type="entry name" value="Type_IV_pilus_biogenesis"/>
</dbReference>
<keyword evidence="2" id="KW-0472">Membrane</keyword>
<dbReference type="OrthoDB" id="9779724at2"/>
<dbReference type="Pfam" id="PF03958">
    <property type="entry name" value="Secretin_N"/>
    <property type="match status" value="1"/>
</dbReference>
<gene>
    <name evidence="6" type="ORF">BON30_33140</name>
</gene>
<dbReference type="Gene3D" id="3.30.1370.120">
    <property type="match status" value="1"/>
</dbReference>
<keyword evidence="1" id="KW-0813">Transport</keyword>
<dbReference type="SMART" id="SM00965">
    <property type="entry name" value="STN"/>
    <property type="match status" value="1"/>
</dbReference>
<dbReference type="InterPro" id="IPR011662">
    <property type="entry name" value="Secretin/TonB_short_N"/>
</dbReference>
<evidence type="ECO:0000256" key="4">
    <source>
        <dbReference type="SAM" id="SignalP"/>
    </source>
</evidence>
<dbReference type="GO" id="GO:0019867">
    <property type="term" value="C:outer membrane"/>
    <property type="evidence" value="ECO:0007669"/>
    <property type="project" value="InterPro"/>
</dbReference>
<dbReference type="Gene3D" id="3.30.1370.130">
    <property type="match status" value="1"/>
</dbReference>
<dbReference type="STRING" id="83449.BON30_33140"/>
<organism evidence="6 7">
    <name type="scientific">Cystobacter ferrugineus</name>
    <dbReference type="NCBI Taxonomy" id="83449"/>
    <lineage>
        <taxon>Bacteria</taxon>
        <taxon>Pseudomonadati</taxon>
        <taxon>Myxococcota</taxon>
        <taxon>Myxococcia</taxon>
        <taxon>Myxococcales</taxon>
        <taxon>Cystobacterineae</taxon>
        <taxon>Archangiaceae</taxon>
        <taxon>Cystobacter</taxon>
    </lineage>
</organism>
<dbReference type="EMBL" id="MPIN01000010">
    <property type="protein sequence ID" value="OJH36602.1"/>
    <property type="molecule type" value="Genomic_DNA"/>
</dbReference>
<dbReference type="AlphaFoldDB" id="A0A1L9B2W8"/>
<dbReference type="InterPro" id="IPR005644">
    <property type="entry name" value="NolW-like"/>
</dbReference>
<evidence type="ECO:0000259" key="5">
    <source>
        <dbReference type="SMART" id="SM00965"/>
    </source>
</evidence>
<dbReference type="Pfam" id="PF07660">
    <property type="entry name" value="STN"/>
    <property type="match status" value="1"/>
</dbReference>
<accession>A0A1L9B2W8</accession>
<dbReference type="PANTHER" id="PTHR30604">
    <property type="entry name" value="PROTEIN TRANSPORT PROTEIN HOFQ"/>
    <property type="match status" value="1"/>
</dbReference>
<evidence type="ECO:0000313" key="6">
    <source>
        <dbReference type="EMBL" id="OJH36602.1"/>
    </source>
</evidence>
<dbReference type="Proteomes" id="UP000182229">
    <property type="component" value="Unassembled WGS sequence"/>
</dbReference>
<dbReference type="PANTHER" id="PTHR30604:SF1">
    <property type="entry name" value="DNA UTILIZATION PROTEIN HOFQ"/>
    <property type="match status" value="1"/>
</dbReference>
<reference evidence="7" key="1">
    <citation type="submission" date="2016-11" db="EMBL/GenBank/DDBJ databases">
        <authorList>
            <person name="Shukria A."/>
            <person name="Stevens D.C."/>
        </authorList>
    </citation>
    <scope>NUCLEOTIDE SEQUENCE [LARGE SCALE GENOMIC DNA]</scope>
    <source>
        <strain evidence="7">Cbfe23</strain>
    </source>
</reference>